<dbReference type="Pfam" id="PF02525">
    <property type="entry name" value="Flavodoxin_2"/>
    <property type="match status" value="1"/>
</dbReference>
<name>A0A510IBJ8_9VIBR</name>
<accession>A0A510IBJ8</accession>
<dbReference type="EMBL" id="AP019799">
    <property type="protein sequence ID" value="BBL90508.1"/>
    <property type="molecule type" value="Genomic_DNA"/>
</dbReference>
<sequence>MDDYILKKVLVINANPKTDSFCKSLADNYALTAALKNEVKQVEISEMHFEISLDNGYDSRTSLEPDLLRFQELVLWAEHIVIITPVWWGTVPAKFKGIVDRVFLPNFAFKYTEGNMFPEKLLSGRSSELFITLDTPPLLYKLFKGNVIYKHLKKSILDFSGIKNRSATYFGPVMGSNINKRNNWLDKVAKSARKIK</sequence>
<gene>
    <name evidence="4" type="ORF">VroAM7_31610</name>
</gene>
<reference evidence="5" key="1">
    <citation type="submission" date="2019-07" db="EMBL/GenBank/DDBJ databases">
        <title>Complete Genome Sequences of Vibrion rotiferianus strain AM7.</title>
        <authorList>
            <person name="Miyazaki K."/>
            <person name="Wiseschart A."/>
            <person name="Pootanakit K."/>
            <person name="Ishimori K."/>
            <person name="Kitahara K."/>
        </authorList>
    </citation>
    <scope>NUCLEOTIDE SEQUENCE [LARGE SCALE GENOMIC DNA]</scope>
    <source>
        <strain evidence="5">AM7</strain>
    </source>
</reference>
<dbReference type="Gene3D" id="3.40.50.360">
    <property type="match status" value="1"/>
</dbReference>
<proteinExistence type="inferred from homology"/>
<feature type="domain" description="Flavodoxin-like fold" evidence="3">
    <location>
        <begin position="7"/>
        <end position="180"/>
    </location>
</feature>
<evidence type="ECO:0000313" key="5">
    <source>
        <dbReference type="Proteomes" id="UP000315115"/>
    </source>
</evidence>
<dbReference type="SUPFAM" id="SSF52218">
    <property type="entry name" value="Flavoproteins"/>
    <property type="match status" value="1"/>
</dbReference>
<dbReference type="InterPro" id="IPR003680">
    <property type="entry name" value="Flavodoxin_fold"/>
</dbReference>
<dbReference type="InterPro" id="IPR051545">
    <property type="entry name" value="NAD(P)H_dehydrogenase_qn"/>
</dbReference>
<comment type="similarity">
    <text evidence="1">Belongs to the NAD(P)H dehydrogenase (quinone) family.</text>
</comment>
<dbReference type="GO" id="GO:0005829">
    <property type="term" value="C:cytosol"/>
    <property type="evidence" value="ECO:0007669"/>
    <property type="project" value="TreeGrafter"/>
</dbReference>
<dbReference type="PANTHER" id="PTHR10204:SF34">
    <property type="entry name" value="NAD(P)H DEHYDROGENASE [QUINONE] 1 ISOFORM 1"/>
    <property type="match status" value="1"/>
</dbReference>
<dbReference type="AlphaFoldDB" id="A0A510IBJ8"/>
<evidence type="ECO:0000256" key="2">
    <source>
        <dbReference type="ARBA" id="ARBA00023002"/>
    </source>
</evidence>
<dbReference type="Proteomes" id="UP000315115">
    <property type="component" value="Chromosome 2"/>
</dbReference>
<keyword evidence="2" id="KW-0560">Oxidoreductase</keyword>
<dbReference type="GO" id="GO:0003955">
    <property type="term" value="F:NAD(P)H dehydrogenase (quinone) activity"/>
    <property type="evidence" value="ECO:0007669"/>
    <property type="project" value="TreeGrafter"/>
</dbReference>
<organism evidence="4 5">
    <name type="scientific">Vibrio rotiferianus</name>
    <dbReference type="NCBI Taxonomy" id="190895"/>
    <lineage>
        <taxon>Bacteria</taxon>
        <taxon>Pseudomonadati</taxon>
        <taxon>Pseudomonadota</taxon>
        <taxon>Gammaproteobacteria</taxon>
        <taxon>Vibrionales</taxon>
        <taxon>Vibrionaceae</taxon>
        <taxon>Vibrio</taxon>
    </lineage>
</organism>
<protein>
    <submittedName>
        <fullName evidence="4">NAD(P)H dehydrogenase (Quinone)</fullName>
    </submittedName>
</protein>
<evidence type="ECO:0000256" key="1">
    <source>
        <dbReference type="ARBA" id="ARBA00006252"/>
    </source>
</evidence>
<evidence type="ECO:0000259" key="3">
    <source>
        <dbReference type="Pfam" id="PF02525"/>
    </source>
</evidence>
<evidence type="ECO:0000313" key="4">
    <source>
        <dbReference type="EMBL" id="BBL90508.1"/>
    </source>
</evidence>
<dbReference type="InterPro" id="IPR029039">
    <property type="entry name" value="Flavoprotein-like_sf"/>
</dbReference>
<dbReference type="PANTHER" id="PTHR10204">
    <property type="entry name" value="NAD P H OXIDOREDUCTASE-RELATED"/>
    <property type="match status" value="1"/>
</dbReference>